<reference evidence="9" key="1">
    <citation type="submission" date="2021-02" db="EMBL/GenBank/DDBJ databases">
        <authorList>
            <person name="Dougan E. K."/>
            <person name="Rhodes N."/>
            <person name="Thang M."/>
            <person name="Chan C."/>
        </authorList>
    </citation>
    <scope>NUCLEOTIDE SEQUENCE</scope>
</reference>
<evidence type="ECO:0000256" key="7">
    <source>
        <dbReference type="SAM" id="MobiDB-lite"/>
    </source>
</evidence>
<dbReference type="InterPro" id="IPR020472">
    <property type="entry name" value="WD40_PAC1"/>
</dbReference>
<dbReference type="InterPro" id="IPR001680">
    <property type="entry name" value="WD40_rpt"/>
</dbReference>
<dbReference type="InterPro" id="IPR050459">
    <property type="entry name" value="WD_repeat_RBAP46/RBAP48/MSI1"/>
</dbReference>
<feature type="region of interest" description="Disordered" evidence="7">
    <location>
        <begin position="438"/>
        <end position="462"/>
    </location>
</feature>
<evidence type="ECO:0000313" key="10">
    <source>
        <dbReference type="Proteomes" id="UP000604046"/>
    </source>
</evidence>
<keyword evidence="3" id="KW-0677">Repeat</keyword>
<dbReference type="PROSITE" id="PS50294">
    <property type="entry name" value="WD_REPEATS_REGION"/>
    <property type="match status" value="1"/>
</dbReference>
<evidence type="ECO:0000313" key="9">
    <source>
        <dbReference type="EMBL" id="CAE7480618.1"/>
    </source>
</evidence>
<feature type="repeat" description="WD" evidence="6">
    <location>
        <begin position="298"/>
        <end position="324"/>
    </location>
</feature>
<dbReference type="Pfam" id="PF00400">
    <property type="entry name" value="WD40"/>
    <property type="match status" value="5"/>
</dbReference>
<protein>
    <submittedName>
        <fullName evidence="9">Lin-53 protein</fullName>
    </submittedName>
</protein>
<dbReference type="OrthoDB" id="427795at2759"/>
<dbReference type="GO" id="GO:0005634">
    <property type="term" value="C:nucleus"/>
    <property type="evidence" value="ECO:0007669"/>
    <property type="project" value="UniProtKB-SubCell"/>
</dbReference>
<organism evidence="9 10">
    <name type="scientific">Symbiodinium natans</name>
    <dbReference type="NCBI Taxonomy" id="878477"/>
    <lineage>
        <taxon>Eukaryota</taxon>
        <taxon>Sar</taxon>
        <taxon>Alveolata</taxon>
        <taxon>Dinophyceae</taxon>
        <taxon>Suessiales</taxon>
        <taxon>Symbiodiniaceae</taxon>
        <taxon>Symbiodinium</taxon>
    </lineage>
</organism>
<dbReference type="EMBL" id="CAJNDS010002449">
    <property type="protein sequence ID" value="CAE7480618.1"/>
    <property type="molecule type" value="Genomic_DNA"/>
</dbReference>
<dbReference type="InterPro" id="IPR015943">
    <property type="entry name" value="WD40/YVTN_repeat-like_dom_sf"/>
</dbReference>
<name>A0A812SM65_9DINO</name>
<evidence type="ECO:0000256" key="6">
    <source>
        <dbReference type="PROSITE-ProRule" id="PRU00221"/>
    </source>
</evidence>
<dbReference type="GO" id="GO:0006325">
    <property type="term" value="P:chromatin organization"/>
    <property type="evidence" value="ECO:0007669"/>
    <property type="project" value="UniProtKB-KW"/>
</dbReference>
<keyword evidence="10" id="KW-1185">Reference proteome</keyword>
<dbReference type="PROSITE" id="PS50082">
    <property type="entry name" value="WD_REPEATS_2"/>
    <property type="match status" value="2"/>
</dbReference>
<feature type="repeat" description="WD" evidence="6">
    <location>
        <begin position="247"/>
        <end position="288"/>
    </location>
</feature>
<dbReference type="Pfam" id="PF12265">
    <property type="entry name" value="CAF1C_H4-bd"/>
    <property type="match status" value="1"/>
</dbReference>
<dbReference type="AlphaFoldDB" id="A0A812SM65"/>
<evidence type="ECO:0000256" key="2">
    <source>
        <dbReference type="ARBA" id="ARBA00022574"/>
    </source>
</evidence>
<dbReference type="Proteomes" id="UP000604046">
    <property type="component" value="Unassembled WGS sequence"/>
</dbReference>
<keyword evidence="4" id="KW-0156">Chromatin regulator</keyword>
<keyword evidence="2 6" id="KW-0853">WD repeat</keyword>
<dbReference type="Gene3D" id="2.130.10.10">
    <property type="entry name" value="YVTN repeat-like/Quinoprotein amine dehydrogenase"/>
    <property type="match status" value="1"/>
</dbReference>
<evidence type="ECO:0000256" key="3">
    <source>
        <dbReference type="ARBA" id="ARBA00022737"/>
    </source>
</evidence>
<evidence type="ECO:0000259" key="8">
    <source>
        <dbReference type="Pfam" id="PF12265"/>
    </source>
</evidence>
<keyword evidence="5" id="KW-0539">Nucleus</keyword>
<evidence type="ECO:0000256" key="4">
    <source>
        <dbReference type="ARBA" id="ARBA00022853"/>
    </source>
</evidence>
<evidence type="ECO:0000256" key="5">
    <source>
        <dbReference type="ARBA" id="ARBA00023242"/>
    </source>
</evidence>
<evidence type="ECO:0000256" key="1">
    <source>
        <dbReference type="ARBA" id="ARBA00004123"/>
    </source>
</evidence>
<feature type="compositionally biased region" description="Acidic residues" evidence="7">
    <location>
        <begin position="439"/>
        <end position="451"/>
    </location>
</feature>
<sequence>MADEGRELDPAALAQALGEDMGVIGDEILVDGNRTFDEIMRWRRNAPLLYDIFLEFGMQSPALSVRWLADEADEECTRLAFGTQATNGESGSQSQIVVAELTCVADSELASDPWRSWGVEGLRDSCGFGARPLHNEGNEAPLRLLTRMAHDSDVNRLVSCPSKPQLLAAKGSSGVVTLFDYKRSEEGKERMGVKLGSFQYSAEAVDGFALAWSPLSASWLATGGNDGSLSFWDTEAPGKSAKPLFDTVAHDGPLNDLSFSKHSPQLTTVGEDCGIAIWDVREALSKSQLLAAGAECLTVDWSPSDQHLLATGGKDAMVNIWDLRAFKLPMRTLPGHKGEVLQIQWCPAVGAKFAEISASNLLATCSQDGDAIIWNLAPRPCDVGDEGDEDDQAPEVCFIHSGHRQGMLDFDWTSMEDLLMCSVGEDCTLQVWKPSLSVLEEDEEPEAEETEAERAAKRSRVD</sequence>
<feature type="compositionally biased region" description="Basic and acidic residues" evidence="7">
    <location>
        <begin position="452"/>
        <end position="462"/>
    </location>
</feature>
<dbReference type="InterPro" id="IPR022052">
    <property type="entry name" value="Histone-bd_RBBP4-like_N"/>
</dbReference>
<comment type="caution">
    <text evidence="9">The sequence shown here is derived from an EMBL/GenBank/DDBJ whole genome shotgun (WGS) entry which is preliminary data.</text>
</comment>
<dbReference type="SMART" id="SM00320">
    <property type="entry name" value="WD40"/>
    <property type="match status" value="6"/>
</dbReference>
<proteinExistence type="predicted"/>
<gene>
    <name evidence="9" type="primary">lin-53</name>
    <name evidence="9" type="ORF">SNAT2548_LOCUS26986</name>
</gene>
<dbReference type="PRINTS" id="PR00320">
    <property type="entry name" value="GPROTEINBRPT"/>
</dbReference>
<dbReference type="InterPro" id="IPR036322">
    <property type="entry name" value="WD40_repeat_dom_sf"/>
</dbReference>
<dbReference type="InterPro" id="IPR019775">
    <property type="entry name" value="WD40_repeat_CS"/>
</dbReference>
<dbReference type="SUPFAM" id="SSF50978">
    <property type="entry name" value="WD40 repeat-like"/>
    <property type="match status" value="1"/>
</dbReference>
<feature type="domain" description="Histone-binding protein RBBP4-like N-terminal" evidence="8">
    <location>
        <begin position="37"/>
        <end position="103"/>
    </location>
</feature>
<dbReference type="PANTHER" id="PTHR22850">
    <property type="entry name" value="WD40 REPEAT FAMILY"/>
    <property type="match status" value="1"/>
</dbReference>
<comment type="subcellular location">
    <subcellularLocation>
        <location evidence="1">Nucleus</location>
    </subcellularLocation>
</comment>
<dbReference type="PROSITE" id="PS00678">
    <property type="entry name" value="WD_REPEATS_1"/>
    <property type="match status" value="3"/>
</dbReference>
<accession>A0A812SM65</accession>